<feature type="signal peptide" evidence="1">
    <location>
        <begin position="1"/>
        <end position="17"/>
    </location>
</feature>
<proteinExistence type="predicted"/>
<reference evidence="2 3" key="1">
    <citation type="journal article" date="2021" name="Nat. Commun.">
        <title>Genetic determinants of endophytism in the Arabidopsis root mycobiome.</title>
        <authorList>
            <person name="Mesny F."/>
            <person name="Miyauchi S."/>
            <person name="Thiergart T."/>
            <person name="Pickel B."/>
            <person name="Atanasova L."/>
            <person name="Karlsson M."/>
            <person name="Huettel B."/>
            <person name="Barry K.W."/>
            <person name="Haridas S."/>
            <person name="Chen C."/>
            <person name="Bauer D."/>
            <person name="Andreopoulos W."/>
            <person name="Pangilinan J."/>
            <person name="LaButti K."/>
            <person name="Riley R."/>
            <person name="Lipzen A."/>
            <person name="Clum A."/>
            <person name="Drula E."/>
            <person name="Henrissat B."/>
            <person name="Kohler A."/>
            <person name="Grigoriev I.V."/>
            <person name="Martin F.M."/>
            <person name="Hacquard S."/>
        </authorList>
    </citation>
    <scope>NUCLEOTIDE SEQUENCE [LARGE SCALE GENOMIC DNA]</scope>
    <source>
        <strain evidence="2 3">MPI-SDFR-AT-0080</strain>
    </source>
</reference>
<comment type="caution">
    <text evidence="2">The sequence shown here is derived from an EMBL/GenBank/DDBJ whole genome shotgun (WGS) entry which is preliminary data.</text>
</comment>
<accession>A0ABQ8FV78</accession>
<keyword evidence="3" id="KW-1185">Reference proteome</keyword>
<evidence type="ECO:0000256" key="1">
    <source>
        <dbReference type="SAM" id="SignalP"/>
    </source>
</evidence>
<evidence type="ECO:0000313" key="2">
    <source>
        <dbReference type="EMBL" id="KAH7027010.1"/>
    </source>
</evidence>
<dbReference type="EMBL" id="JAGTJR010000053">
    <property type="protein sequence ID" value="KAH7027010.1"/>
    <property type="molecule type" value="Genomic_DNA"/>
</dbReference>
<keyword evidence="1" id="KW-0732">Signal</keyword>
<organism evidence="2 3">
    <name type="scientific">Macrophomina phaseolina</name>
    <dbReference type="NCBI Taxonomy" id="35725"/>
    <lineage>
        <taxon>Eukaryota</taxon>
        <taxon>Fungi</taxon>
        <taxon>Dikarya</taxon>
        <taxon>Ascomycota</taxon>
        <taxon>Pezizomycotina</taxon>
        <taxon>Dothideomycetes</taxon>
        <taxon>Dothideomycetes incertae sedis</taxon>
        <taxon>Botryosphaeriales</taxon>
        <taxon>Botryosphaeriaceae</taxon>
        <taxon>Macrophomina</taxon>
    </lineage>
</organism>
<sequence>MRFVYLLSAIAASSAVAMPGPAPAEEGVAAPEACIPASCVTYGVRAGSNGQGIYYCSDQKLTSIDSVALAIARIGV</sequence>
<feature type="chain" id="PRO_5046380776" evidence="1">
    <location>
        <begin position="18"/>
        <end position="76"/>
    </location>
</feature>
<name>A0ABQ8FV78_9PEZI</name>
<dbReference type="Proteomes" id="UP000774617">
    <property type="component" value="Unassembled WGS sequence"/>
</dbReference>
<protein>
    <submittedName>
        <fullName evidence="2">Uncharacterized protein</fullName>
    </submittedName>
</protein>
<gene>
    <name evidence="2" type="ORF">B0J12DRAFT_684891</name>
</gene>
<evidence type="ECO:0000313" key="3">
    <source>
        <dbReference type="Proteomes" id="UP000774617"/>
    </source>
</evidence>